<evidence type="ECO:0000256" key="1">
    <source>
        <dbReference type="ARBA" id="ARBA00004434"/>
    </source>
</evidence>
<evidence type="ECO:0000256" key="5">
    <source>
        <dbReference type="ARBA" id="ARBA00022553"/>
    </source>
</evidence>
<keyword evidence="7" id="KW-0375">Hydrogen ion transport</keyword>
<keyword evidence="13 19" id="KW-0472">Membrane</keyword>
<comment type="subunit">
    <text evidence="17">Component of the ATP synthase complex composed at least of ATP5F1A/subunit alpha, ATP5F1B/subunit beta, ATP5MC1/subunit c (homooctomer), MT-ATP6/subunit a, MT-ATP8/subunit 8, ATP5ME/subunit e, ATP5MF/subunit f, ATP5MG/subunit g, ATP5MK/subunit k, ATP5MJ/subunit j, ATP5F1C/subunit gamma, ATP5F1D/subunit delta, ATP5F1E/subunit epsilon, ATP5PF/subunit F6, ATP5PB/subunit b, ATP5PD/subunit d, ATP5PO/subunit OSCP. ATP synthase complex consists of a soluble F(1) head domain (subunits alpha(3) and beta(3)) - the catalytic core - and a membrane F(0) domain - the membrane proton channel (subunits c, a, 8, e, f, g, k and j). These two domains are linked by a central stalk (subunits gamma, delta, and epsilon) rotating inside the F1 region and a stationary peripheral stalk (subunits F6, b, d, and OSCP).</text>
</comment>
<dbReference type="GO" id="GO:0045259">
    <property type="term" value="C:proton-transporting ATP synthase complex"/>
    <property type="evidence" value="ECO:0007669"/>
    <property type="project" value="UniProtKB-KW"/>
</dbReference>
<keyword evidence="12" id="KW-0496">Mitochondrion</keyword>
<evidence type="ECO:0000256" key="17">
    <source>
        <dbReference type="ARBA" id="ARBA00064647"/>
    </source>
</evidence>
<comment type="subcellular location">
    <subcellularLocation>
        <location evidence="1">Mitochondrion inner membrane</location>
        <topology evidence="1">Single-pass membrane protein</topology>
    </subcellularLocation>
</comment>
<evidence type="ECO:0000256" key="7">
    <source>
        <dbReference type="ARBA" id="ARBA00022781"/>
    </source>
</evidence>
<protein>
    <recommendedName>
        <fullName evidence="18">ATP synthase F(0) complex subunit f, mitochondrial</fullName>
    </recommendedName>
    <alternativeName>
        <fullName evidence="15">ATP synthase membrane subunit f</fullName>
    </alternativeName>
</protein>
<dbReference type="PANTHER" id="PTHR13080">
    <property type="entry name" value="ATP SYNTHASE F CHAIN, MITOCHONDRIAL-RELATED"/>
    <property type="match status" value="1"/>
</dbReference>
<dbReference type="PANTHER" id="PTHR13080:SF16">
    <property type="entry name" value="ATP SYNTHASE SUBUNIT F, MITOCHONDRIAL"/>
    <property type="match status" value="1"/>
</dbReference>
<reference evidence="20" key="3">
    <citation type="submission" date="2025-09" db="UniProtKB">
        <authorList>
            <consortium name="Ensembl"/>
        </authorList>
    </citation>
    <scope>IDENTIFICATION</scope>
    <source>
        <strain evidence="20">Brown Norway</strain>
    </source>
</reference>
<keyword evidence="11" id="KW-0406">Ion transport</keyword>
<reference evidence="20" key="2">
    <citation type="submission" date="2025-08" db="UniProtKB">
        <authorList>
            <consortium name="Ensembl"/>
        </authorList>
    </citation>
    <scope>IDENTIFICATION</scope>
    <source>
        <strain evidence="20">Brown Norway</strain>
    </source>
</reference>
<keyword evidence="21" id="KW-1185">Reference proteome</keyword>
<dbReference type="GO" id="GO:1902600">
    <property type="term" value="P:proton transmembrane transport"/>
    <property type="evidence" value="ECO:0007669"/>
    <property type="project" value="UniProtKB-KW"/>
</dbReference>
<evidence type="ECO:0007829" key="23">
    <source>
        <dbReference type="PeptideAtlas" id="A0A8L2QG86"/>
    </source>
</evidence>
<evidence type="ECO:0000256" key="11">
    <source>
        <dbReference type="ARBA" id="ARBA00023065"/>
    </source>
</evidence>
<dbReference type="Pfam" id="PF10206">
    <property type="entry name" value="WRW"/>
    <property type="match status" value="1"/>
</dbReference>
<keyword evidence="23" id="KW-1267">Proteomics identification</keyword>
<evidence type="ECO:0000313" key="20">
    <source>
        <dbReference type="Ensembl" id="ENSRNOP00000029426.4"/>
    </source>
</evidence>
<evidence type="ECO:0000313" key="21">
    <source>
        <dbReference type="Proteomes" id="UP000002494"/>
    </source>
</evidence>
<reference evidence="20" key="1">
    <citation type="submission" date="2024-01" db="EMBL/GenBank/DDBJ databases">
        <title>GRCr8: a new rat reference genome assembly contstructed from accurate long reads and long range scaffolding.</title>
        <authorList>
            <person name="Doris P.A."/>
            <person name="Kalbfleisch T."/>
            <person name="Li K."/>
            <person name="Howe K."/>
            <person name="Wood J."/>
        </authorList>
    </citation>
    <scope>NUCLEOTIDE SEQUENCE [LARGE SCALE GENOMIC DNA]</scope>
    <source>
        <strain evidence="20">Brown Norway</strain>
    </source>
</reference>
<evidence type="ECO:0000256" key="9">
    <source>
        <dbReference type="ARBA" id="ARBA00022989"/>
    </source>
</evidence>
<evidence type="ECO:0000256" key="8">
    <source>
        <dbReference type="ARBA" id="ARBA00022792"/>
    </source>
</evidence>
<evidence type="ECO:0000256" key="15">
    <source>
        <dbReference type="ARBA" id="ARBA00032201"/>
    </source>
</evidence>
<comment type="function">
    <text evidence="16">Subunit f, of the mitochondrial membrane ATP synthase complex (F(1)F(0) ATP synthase or Complex V) that produces ATP from ADP in the presence of a proton gradient across the membrane which is generated by electron transport complexes of the respiratory chain. ATP synthase complex consist of a soluble F(1) head domain - the catalytic core - and a membrane F(1) domain - the membrane proton channel. These two domains are linked by a central stalk rotating inside the F(1) region and a stationary peripheral stalk. During catalysis, ATP synthesis in the catalytic domain of F(1) is coupled via a rotary mechanism of the central stalk subunits to proton translocation. In vivo, can only synthesize ATP although its ATP hydrolase activity can be activated artificially in vitro. Part of the complex F(0) domain.</text>
</comment>
<keyword evidence="6 19" id="KW-0812">Transmembrane</keyword>
<evidence type="ECO:0000256" key="3">
    <source>
        <dbReference type="ARBA" id="ARBA00022448"/>
    </source>
</evidence>
<feature type="transmembrane region" description="Helical" evidence="19">
    <location>
        <begin position="69"/>
        <end position="89"/>
    </location>
</feature>
<dbReference type="AlphaFoldDB" id="A0A8L2QG86"/>
<dbReference type="GeneTree" id="ENSGT00940000162347"/>
<sequence length="101" mass="11907">MCYICAQSGSRGASVYFMPLKEKKLMEVKLRELPSWILMRDFTPSGIAGAFRRGYDRYYNKYINVRKGSISGINMVLAAYVVFSYCISYKELKHERRRKYH</sequence>
<dbReference type="GO" id="GO:0005743">
    <property type="term" value="C:mitochondrial inner membrane"/>
    <property type="evidence" value="ECO:0007669"/>
    <property type="project" value="UniProtKB-SubCell"/>
</dbReference>
<comment type="similarity">
    <text evidence="2">Belongs to the ATPase F chain family.</text>
</comment>
<dbReference type="InterPro" id="IPR019344">
    <property type="entry name" value="F1F0-ATPsyn_F_prd"/>
</dbReference>
<keyword evidence="4" id="KW-0138">CF(0)</keyword>
<keyword evidence="8" id="KW-0999">Mitochondrion inner membrane</keyword>
<dbReference type="RGD" id="1596067">
    <property type="gene designation" value="Atp5mf"/>
</dbReference>
<evidence type="ECO:0000256" key="16">
    <source>
        <dbReference type="ARBA" id="ARBA00054012"/>
    </source>
</evidence>
<keyword evidence="14" id="KW-0066">ATP synthesis</keyword>
<organism evidence="20 21">
    <name type="scientific">Rattus norvegicus</name>
    <name type="common">Rat</name>
    <dbReference type="NCBI Taxonomy" id="10116"/>
    <lineage>
        <taxon>Eukaryota</taxon>
        <taxon>Metazoa</taxon>
        <taxon>Chordata</taxon>
        <taxon>Craniata</taxon>
        <taxon>Vertebrata</taxon>
        <taxon>Euteleostomi</taxon>
        <taxon>Mammalia</taxon>
        <taxon>Eutheria</taxon>
        <taxon>Euarchontoglires</taxon>
        <taxon>Glires</taxon>
        <taxon>Rodentia</taxon>
        <taxon>Myomorpha</taxon>
        <taxon>Muroidea</taxon>
        <taxon>Muridae</taxon>
        <taxon>Murinae</taxon>
        <taxon>Rattus</taxon>
    </lineage>
</organism>
<keyword evidence="5" id="KW-0597">Phosphoprotein</keyword>
<evidence type="ECO:0000256" key="19">
    <source>
        <dbReference type="SAM" id="Phobius"/>
    </source>
</evidence>
<evidence type="ECO:0000256" key="18">
    <source>
        <dbReference type="ARBA" id="ARBA00070733"/>
    </source>
</evidence>
<evidence type="ECO:0000256" key="13">
    <source>
        <dbReference type="ARBA" id="ARBA00023136"/>
    </source>
</evidence>
<dbReference type="Ensembl" id="ENSRNOT00000033537.7">
    <property type="protein sequence ID" value="ENSRNOP00000029426.4"/>
    <property type="gene ID" value="ENSRNOG00000027049.8"/>
</dbReference>
<dbReference type="GO" id="GO:0006754">
    <property type="term" value="P:ATP biosynthetic process"/>
    <property type="evidence" value="ECO:0007669"/>
    <property type="project" value="UniProtKB-KW"/>
</dbReference>
<evidence type="ECO:0000313" key="22">
    <source>
        <dbReference type="RGD" id="1596067"/>
    </source>
</evidence>
<evidence type="ECO:0000256" key="12">
    <source>
        <dbReference type="ARBA" id="ARBA00023128"/>
    </source>
</evidence>
<dbReference type="OMA" id="HKYVQPK"/>
<keyword evidence="9 19" id="KW-1133">Transmembrane helix</keyword>
<evidence type="ECO:0000256" key="2">
    <source>
        <dbReference type="ARBA" id="ARBA00005895"/>
    </source>
</evidence>
<accession>A0A8L2QG86</accession>
<evidence type="ECO:0000256" key="10">
    <source>
        <dbReference type="ARBA" id="ARBA00022990"/>
    </source>
</evidence>
<gene>
    <name evidence="20 22" type="primary">Atp5mf</name>
</gene>
<proteinExistence type="evidence at protein level"/>
<keyword evidence="3" id="KW-0813">Transport</keyword>
<evidence type="ECO:0000256" key="4">
    <source>
        <dbReference type="ARBA" id="ARBA00022547"/>
    </source>
</evidence>
<evidence type="ECO:0000256" key="14">
    <source>
        <dbReference type="ARBA" id="ARBA00023310"/>
    </source>
</evidence>
<dbReference type="Proteomes" id="UP000002494">
    <property type="component" value="Chromosome 12"/>
</dbReference>
<evidence type="ECO:0000256" key="6">
    <source>
        <dbReference type="ARBA" id="ARBA00022692"/>
    </source>
</evidence>
<keyword evidence="10" id="KW-0007">Acetylation</keyword>
<name>A0A8L2QG86_RAT</name>